<reference evidence="3" key="2">
    <citation type="submission" date="2016-10" db="EMBL/GenBank/DDBJ databases">
        <authorList>
            <person name="de Groot N.N."/>
        </authorList>
    </citation>
    <scope>NUCLEOTIDE SEQUENCE [LARGE SCALE GENOMIC DNA]</scope>
    <source>
        <strain evidence="3">CDM_6</strain>
    </source>
</reference>
<proteinExistence type="predicted"/>
<evidence type="ECO:0000313" key="4">
    <source>
        <dbReference type="Proteomes" id="UP000199320"/>
    </source>
</evidence>
<dbReference type="AlphaFoldDB" id="A0A1I0H9Y9"/>
<feature type="domain" description="Zinc finger FPG/IleRS-type" evidence="1">
    <location>
        <begin position="4"/>
        <end position="27"/>
    </location>
</feature>
<dbReference type="Pfam" id="PF06827">
    <property type="entry name" value="zf-FPG_IleRS"/>
    <property type="match status" value="1"/>
</dbReference>
<dbReference type="RefSeq" id="WP_092933620.1">
    <property type="nucleotide sequence ID" value="NZ_FMZP01000005.1"/>
</dbReference>
<evidence type="ECO:0000313" key="3">
    <source>
        <dbReference type="EMBL" id="SET80450.1"/>
    </source>
</evidence>
<evidence type="ECO:0000313" key="5">
    <source>
        <dbReference type="Proteomes" id="UP000324021"/>
    </source>
</evidence>
<gene>
    <name evidence="3" type="ORF">SAMN04488694_11326</name>
    <name evidence="2" type="ORF">SAMN05192552_1005134</name>
</gene>
<protein>
    <submittedName>
        <fullName evidence="3">FPG and IleRS Zinc finger-containing protein</fullName>
    </submittedName>
</protein>
<accession>A0A1I0H9Y9</accession>
<reference evidence="4 5" key="1">
    <citation type="submission" date="2016-10" db="EMBL/GenBank/DDBJ databases">
        <authorList>
            <person name="Varghese N."/>
            <person name="Submissions S."/>
        </authorList>
    </citation>
    <scope>NUCLEOTIDE SEQUENCE [LARGE SCALE GENOMIC DNA]</scope>
    <source>
        <strain evidence="2 5">CDM_1</strain>
        <strain evidence="4">CDM_6</strain>
    </source>
</reference>
<evidence type="ECO:0000259" key="1">
    <source>
        <dbReference type="Pfam" id="PF06827"/>
    </source>
</evidence>
<dbReference type="Proteomes" id="UP000199320">
    <property type="component" value="Unassembled WGS sequence"/>
</dbReference>
<sequence>MDECPRCGGPINELSLGDVSTVMCSRCGFADIPVEHQPASEEVESWRDALNRFYEQSADR</sequence>
<dbReference type="EMBL" id="FOIC01000013">
    <property type="protein sequence ID" value="SET80450.1"/>
    <property type="molecule type" value="Genomic_DNA"/>
</dbReference>
<keyword evidence="4" id="KW-1185">Reference proteome</keyword>
<evidence type="ECO:0000313" key="2">
    <source>
        <dbReference type="EMBL" id="SDC59862.1"/>
    </source>
</evidence>
<dbReference type="EMBL" id="FMZP01000005">
    <property type="protein sequence ID" value="SDC59862.1"/>
    <property type="molecule type" value="Genomic_DNA"/>
</dbReference>
<organism evidence="3 4">
    <name type="scientific">Natrinema hispanicum</name>
    <dbReference type="NCBI Taxonomy" id="392421"/>
    <lineage>
        <taxon>Archaea</taxon>
        <taxon>Methanobacteriati</taxon>
        <taxon>Methanobacteriota</taxon>
        <taxon>Stenosarchaea group</taxon>
        <taxon>Halobacteria</taxon>
        <taxon>Halobacteriales</taxon>
        <taxon>Natrialbaceae</taxon>
        <taxon>Natrinema</taxon>
    </lineage>
</organism>
<dbReference type="InterPro" id="IPR010663">
    <property type="entry name" value="Znf_FPG/IleRS"/>
</dbReference>
<dbReference type="Proteomes" id="UP000324021">
    <property type="component" value="Unassembled WGS sequence"/>
</dbReference>
<dbReference type="OrthoDB" id="331156at2157"/>
<name>A0A1I0H9Y9_9EURY</name>